<dbReference type="PANTHER" id="PTHR48198:SF1">
    <property type="entry name" value="METALLOTHIONEIN-LIKE PROTEIN 4A-RELATED"/>
    <property type="match status" value="1"/>
</dbReference>
<evidence type="ECO:0000256" key="3">
    <source>
        <dbReference type="ARBA" id="ARBA00022851"/>
    </source>
</evidence>
<dbReference type="EMBL" id="KI630401">
    <property type="protein sequence ID" value="EYU40477.1"/>
    <property type="molecule type" value="Genomic_DNA"/>
</dbReference>
<proteinExistence type="inferred from homology"/>
<dbReference type="OMA" id="NCNCASC"/>
<reference evidence="4 5" key="1">
    <citation type="journal article" date="2013" name="Proc. Natl. Acad. Sci. U.S.A.">
        <title>Fine-scale variation in meiotic recombination in Mimulus inferred from population shotgun sequencing.</title>
        <authorList>
            <person name="Hellsten U."/>
            <person name="Wright K.M."/>
            <person name="Jenkins J."/>
            <person name="Shu S."/>
            <person name="Yuan Y."/>
            <person name="Wessler S.R."/>
            <person name="Schmutz J."/>
            <person name="Willis J.H."/>
            <person name="Rokhsar D.S."/>
        </authorList>
    </citation>
    <scope>NUCLEOTIDE SEQUENCE [LARGE SCALE GENOMIC DNA]</scope>
    <source>
        <strain evidence="5">cv. DUN x IM62</strain>
    </source>
</reference>
<dbReference type="eggNOG" id="ENOG502S74E">
    <property type="taxonomic scope" value="Eukaryota"/>
</dbReference>
<evidence type="ECO:0000313" key="5">
    <source>
        <dbReference type="Proteomes" id="UP000030748"/>
    </source>
</evidence>
<gene>
    <name evidence="4" type="ORF">MIMGU_mgv1a017202mg</name>
</gene>
<dbReference type="GO" id="GO:0006829">
    <property type="term" value="P:zinc ion transport"/>
    <property type="evidence" value="ECO:0000318"/>
    <property type="project" value="GO_Central"/>
</dbReference>
<evidence type="ECO:0000256" key="1">
    <source>
        <dbReference type="ARBA" id="ARBA00005802"/>
    </source>
</evidence>
<protein>
    <submittedName>
        <fullName evidence="4">Uncharacterized protein</fullName>
    </submittedName>
</protein>
<name>A0A022RJ84_ERYGU</name>
<dbReference type="InterPro" id="IPR000316">
    <property type="entry name" value="Metallthion_15"/>
</dbReference>
<dbReference type="Pfam" id="PF02068">
    <property type="entry name" value="Metallothio_PEC"/>
    <property type="match status" value="1"/>
</dbReference>
<dbReference type="OrthoDB" id="1929463at2759"/>
<dbReference type="GO" id="GO:0008270">
    <property type="term" value="F:zinc ion binding"/>
    <property type="evidence" value="ECO:0007669"/>
    <property type="project" value="InterPro"/>
</dbReference>
<keyword evidence="2" id="KW-0479">Metal-binding</keyword>
<evidence type="ECO:0000256" key="2">
    <source>
        <dbReference type="ARBA" id="ARBA00022723"/>
    </source>
</evidence>
<organism evidence="4 5">
    <name type="scientific">Erythranthe guttata</name>
    <name type="common">Yellow monkey flower</name>
    <name type="synonym">Mimulus guttatus</name>
    <dbReference type="NCBI Taxonomy" id="4155"/>
    <lineage>
        <taxon>Eukaryota</taxon>
        <taxon>Viridiplantae</taxon>
        <taxon>Streptophyta</taxon>
        <taxon>Embryophyta</taxon>
        <taxon>Tracheophyta</taxon>
        <taxon>Spermatophyta</taxon>
        <taxon>Magnoliopsida</taxon>
        <taxon>eudicotyledons</taxon>
        <taxon>Gunneridae</taxon>
        <taxon>Pentapetalae</taxon>
        <taxon>asterids</taxon>
        <taxon>lamiids</taxon>
        <taxon>Lamiales</taxon>
        <taxon>Phrymaceae</taxon>
        <taxon>Erythranthe</taxon>
    </lineage>
</organism>
<dbReference type="AlphaFoldDB" id="A0A022RJ84"/>
<sequence>MSDMRGSAVVCDDRCGCPSPCPGGIGCRCASGEMAASGGDMEHKQCPCGEHCGCNPCNCSKTEQTTSGGTGKAFCRCGAGCTCPTCAA</sequence>
<keyword evidence="5" id="KW-1185">Reference proteome</keyword>
<accession>A0A022RJ84</accession>
<dbReference type="STRING" id="4155.A0A022RJ84"/>
<dbReference type="PRINTS" id="PR00877">
    <property type="entry name" value="MTPLANTPEC"/>
</dbReference>
<evidence type="ECO:0000313" key="4">
    <source>
        <dbReference type="EMBL" id="EYU40477.1"/>
    </source>
</evidence>
<dbReference type="Proteomes" id="UP000030748">
    <property type="component" value="Unassembled WGS sequence"/>
</dbReference>
<dbReference type="PROSITE" id="PS51257">
    <property type="entry name" value="PROKAR_LIPOPROTEIN"/>
    <property type="match status" value="1"/>
</dbReference>
<dbReference type="PANTHER" id="PTHR48198">
    <property type="entry name" value="EC PROTEIN HOMOLOG"/>
    <property type="match status" value="1"/>
</dbReference>
<keyword evidence="3" id="KW-0480">Metal-thiolate cluster</keyword>
<comment type="similarity">
    <text evidence="1">Belongs to the metallothionein superfamily. Type 15 family.</text>
</comment>
<dbReference type="KEGG" id="egt:105954665"/>